<evidence type="ECO:0000313" key="3">
    <source>
        <dbReference type="EMBL" id="CAH2400828.1"/>
    </source>
</evidence>
<keyword evidence="4" id="KW-1185">Reference proteome</keyword>
<dbReference type="Pfam" id="PF13518">
    <property type="entry name" value="HTH_28"/>
    <property type="match status" value="1"/>
</dbReference>
<feature type="region of interest" description="Disordered" evidence="1">
    <location>
        <begin position="53"/>
        <end position="83"/>
    </location>
</feature>
<reference evidence="3" key="1">
    <citation type="submission" date="2022-03" db="EMBL/GenBank/DDBJ databases">
        <authorList>
            <person name="Brunel B."/>
        </authorList>
    </citation>
    <scope>NUCLEOTIDE SEQUENCE</scope>
    <source>
        <strain evidence="3">STM4922sample</strain>
    </source>
</reference>
<comment type="caution">
    <text evidence="3">The sequence shown here is derived from an EMBL/GenBank/DDBJ whole genome shotgun (WGS) entry which is preliminary data.</text>
</comment>
<dbReference type="Gene3D" id="1.10.10.10">
    <property type="entry name" value="Winged helix-like DNA-binding domain superfamily/Winged helix DNA-binding domain"/>
    <property type="match status" value="1"/>
</dbReference>
<evidence type="ECO:0000256" key="1">
    <source>
        <dbReference type="SAM" id="MobiDB-lite"/>
    </source>
</evidence>
<dbReference type="InterPro" id="IPR055247">
    <property type="entry name" value="InsJ-like_HTH"/>
</dbReference>
<gene>
    <name evidence="3" type="ORF">MES4922_260106</name>
</gene>
<dbReference type="InterPro" id="IPR009057">
    <property type="entry name" value="Homeodomain-like_sf"/>
</dbReference>
<organism evidence="3 4">
    <name type="scientific">Mesorhizobium ventifaucium</name>
    <dbReference type="NCBI Taxonomy" id="666020"/>
    <lineage>
        <taxon>Bacteria</taxon>
        <taxon>Pseudomonadati</taxon>
        <taxon>Pseudomonadota</taxon>
        <taxon>Alphaproteobacteria</taxon>
        <taxon>Hyphomicrobiales</taxon>
        <taxon>Phyllobacteriaceae</taxon>
        <taxon>Mesorhizobium</taxon>
    </lineage>
</organism>
<feature type="region of interest" description="Disordered" evidence="1">
    <location>
        <begin position="136"/>
        <end position="158"/>
    </location>
</feature>
<dbReference type="SUPFAM" id="SSF46689">
    <property type="entry name" value="Homeodomain-like"/>
    <property type="match status" value="1"/>
</dbReference>
<evidence type="ECO:0000313" key="4">
    <source>
        <dbReference type="Proteomes" id="UP001152604"/>
    </source>
</evidence>
<sequence>MRKEDPGRRFSGDFKIAAVQRMAAGANVSKLARELGISRKGLYQWQKQFRAGGPAALRGGVGPPRAARRLGEAHDPGGAAPALPSEALDELSKALARIGELERLVGQQAADLDFFQEALQHVGKAPPSERRALSRSCTTCSGGQWPTPLSAGSPSRLY</sequence>
<dbReference type="RefSeq" id="WP_301555160.1">
    <property type="nucleotide sequence ID" value="NZ_CAKXZS010000019.1"/>
</dbReference>
<protein>
    <recommendedName>
        <fullName evidence="2">Insertion element IS150 protein InsJ-like helix-turn-helix domain-containing protein</fullName>
    </recommendedName>
</protein>
<dbReference type="EMBL" id="CAKXZS010000019">
    <property type="protein sequence ID" value="CAH2400828.1"/>
    <property type="molecule type" value="Genomic_DNA"/>
</dbReference>
<feature type="domain" description="Insertion element IS150 protein InsJ-like helix-turn-helix" evidence="2">
    <location>
        <begin position="14"/>
        <end position="64"/>
    </location>
</feature>
<proteinExistence type="predicted"/>
<dbReference type="Proteomes" id="UP001152604">
    <property type="component" value="Unassembled WGS sequence"/>
</dbReference>
<dbReference type="InterPro" id="IPR036388">
    <property type="entry name" value="WH-like_DNA-bd_sf"/>
</dbReference>
<accession>A0ABM9DVR9</accession>
<name>A0ABM9DVR9_9HYPH</name>
<evidence type="ECO:0000259" key="2">
    <source>
        <dbReference type="Pfam" id="PF13518"/>
    </source>
</evidence>